<dbReference type="NCBIfam" id="TIGR00676">
    <property type="entry name" value="fadh2"/>
    <property type="match status" value="1"/>
</dbReference>
<evidence type="ECO:0000313" key="13">
    <source>
        <dbReference type="EMBL" id="ASK78028.1"/>
    </source>
</evidence>
<dbReference type="Gene3D" id="3.20.20.220">
    <property type="match status" value="1"/>
</dbReference>
<evidence type="ECO:0000256" key="8">
    <source>
        <dbReference type="ARBA" id="ARBA00023027"/>
    </source>
</evidence>
<evidence type="ECO:0000256" key="9">
    <source>
        <dbReference type="ARBA" id="ARBA00023167"/>
    </source>
</evidence>
<keyword evidence="5 12" id="KW-0285">Flavoprotein</keyword>
<comment type="cofactor">
    <cofactor evidence="1 12">
        <name>FAD</name>
        <dbReference type="ChEBI" id="CHEBI:57692"/>
    </cofactor>
</comment>
<dbReference type="RefSeq" id="WP_089072938.1">
    <property type="nucleotide sequence ID" value="NZ_CBCSAM010000009.1"/>
</dbReference>
<keyword evidence="6 12" id="KW-0274">FAD</keyword>
<evidence type="ECO:0000256" key="6">
    <source>
        <dbReference type="ARBA" id="ARBA00022827"/>
    </source>
</evidence>
<evidence type="ECO:0000256" key="1">
    <source>
        <dbReference type="ARBA" id="ARBA00001974"/>
    </source>
</evidence>
<comment type="pathway">
    <text evidence="10">Amino-acid biosynthesis; L-methionine biosynthesis via de novo pathway.</text>
</comment>
<dbReference type="EMBL" id="CP022355">
    <property type="protein sequence ID" value="ASK78028.1"/>
    <property type="molecule type" value="Genomic_DNA"/>
</dbReference>
<keyword evidence="9" id="KW-0486">Methionine biosynthesis</keyword>
<dbReference type="FunFam" id="3.20.20.220:FF:000001">
    <property type="entry name" value="Methylenetetrahydrofolate reductase"/>
    <property type="match status" value="1"/>
</dbReference>
<dbReference type="Proteomes" id="UP000242175">
    <property type="component" value="Chromosome large"/>
</dbReference>
<dbReference type="Pfam" id="PF02219">
    <property type="entry name" value="MTHFR"/>
    <property type="match status" value="1"/>
</dbReference>
<name>A0A220VCA3_9GAMM</name>
<keyword evidence="14" id="KW-1185">Reference proteome</keyword>
<dbReference type="KEGG" id="pmai:CF386_02675"/>
<dbReference type="PANTHER" id="PTHR45754:SF3">
    <property type="entry name" value="METHYLENETETRAHYDROFOLATE REDUCTASE (NADPH)"/>
    <property type="match status" value="1"/>
</dbReference>
<dbReference type="GO" id="GO:0005829">
    <property type="term" value="C:cytosol"/>
    <property type="evidence" value="ECO:0007669"/>
    <property type="project" value="InterPro"/>
</dbReference>
<dbReference type="InterPro" id="IPR003171">
    <property type="entry name" value="Mehydrof_redctse-like"/>
</dbReference>
<evidence type="ECO:0000256" key="7">
    <source>
        <dbReference type="ARBA" id="ARBA00023002"/>
    </source>
</evidence>
<dbReference type="GO" id="GO:0009086">
    <property type="term" value="P:methionine biosynthetic process"/>
    <property type="evidence" value="ECO:0007669"/>
    <property type="project" value="UniProtKB-KW"/>
</dbReference>
<dbReference type="NCBIfam" id="NF006950">
    <property type="entry name" value="PRK09432.1"/>
    <property type="match status" value="1"/>
</dbReference>
<dbReference type="GO" id="GO:0106312">
    <property type="term" value="F:methylenetetrahydrofolate reductase (NADH) activity"/>
    <property type="evidence" value="ECO:0007669"/>
    <property type="project" value="UniProtKB-EC"/>
</dbReference>
<keyword evidence="7 12" id="KW-0560">Oxidoreductase</keyword>
<dbReference type="GO" id="GO:0071949">
    <property type="term" value="F:FAD binding"/>
    <property type="evidence" value="ECO:0007669"/>
    <property type="project" value="TreeGrafter"/>
</dbReference>
<dbReference type="OrthoDB" id="9812555at2"/>
<comment type="similarity">
    <text evidence="3 12">Belongs to the methylenetetrahydrofolate reductase family.</text>
</comment>
<keyword evidence="4" id="KW-0028">Amino-acid biosynthesis</keyword>
<protein>
    <recommendedName>
        <fullName evidence="12">Methylenetetrahydrofolate reductase</fullName>
        <ecNumber evidence="12">1.5.1.54</ecNumber>
    </recommendedName>
</protein>
<evidence type="ECO:0000256" key="2">
    <source>
        <dbReference type="ARBA" id="ARBA00004777"/>
    </source>
</evidence>
<comment type="catalytic activity">
    <reaction evidence="11">
        <text>(6S)-5-methyl-5,6,7,8-tetrahydrofolate + NAD(+) = (6R)-5,10-methylene-5,6,7,8-tetrahydrofolate + NADH + H(+)</text>
        <dbReference type="Rhea" id="RHEA:19821"/>
        <dbReference type="ChEBI" id="CHEBI:15378"/>
        <dbReference type="ChEBI" id="CHEBI:15636"/>
        <dbReference type="ChEBI" id="CHEBI:18608"/>
        <dbReference type="ChEBI" id="CHEBI:57540"/>
        <dbReference type="ChEBI" id="CHEBI:57945"/>
        <dbReference type="EC" id="1.5.1.54"/>
    </reaction>
    <physiologicalReaction direction="right-to-left" evidence="11">
        <dbReference type="Rhea" id="RHEA:19823"/>
    </physiologicalReaction>
</comment>
<evidence type="ECO:0000256" key="10">
    <source>
        <dbReference type="ARBA" id="ARBA00034478"/>
    </source>
</evidence>
<evidence type="ECO:0000256" key="4">
    <source>
        <dbReference type="ARBA" id="ARBA00022605"/>
    </source>
</evidence>
<evidence type="ECO:0000256" key="5">
    <source>
        <dbReference type="ARBA" id="ARBA00022630"/>
    </source>
</evidence>
<gene>
    <name evidence="13" type="primary">metF</name>
    <name evidence="13" type="ORF">CF386_02675</name>
</gene>
<evidence type="ECO:0000256" key="12">
    <source>
        <dbReference type="RuleBase" id="RU003862"/>
    </source>
</evidence>
<dbReference type="SUPFAM" id="SSF51730">
    <property type="entry name" value="FAD-linked oxidoreductase"/>
    <property type="match status" value="1"/>
</dbReference>
<dbReference type="CDD" id="cd00537">
    <property type="entry name" value="MTHFR"/>
    <property type="match status" value="1"/>
</dbReference>
<dbReference type="UniPathway" id="UPA00193"/>
<dbReference type="InterPro" id="IPR004620">
    <property type="entry name" value="MTHF_reductase_bac"/>
</dbReference>
<dbReference type="InterPro" id="IPR029041">
    <property type="entry name" value="FAD-linked_oxidoreductase-like"/>
</dbReference>
<evidence type="ECO:0000256" key="11">
    <source>
        <dbReference type="ARBA" id="ARBA00048628"/>
    </source>
</evidence>
<dbReference type="AlphaFoldDB" id="A0A220VCA3"/>
<sequence>MKYHYNNYLDSLNNNLLDISHKVDISFEFFPPKTEEMKTQLWESLNKLVPLNPSFVSVTYGANNGERANTHKIIEEIVRNTDLIVAPHLTCIDTSRNQLRDIAKNYWSLGIKHIVALRGDYENTNSIMMYAADLVQLLKEVADFDVTVAAYPEVHPEAKNAQADLVNLKKKIDMGASRAITQFFFDIDSYLRFRDRCVSIGIDAEIIPGILPISNYNQAYKFAKMTNVHIPKWIKKQFEGLEEDPLTRKLIGASVAIEMVKSLSKEGVNNFHFYTLNRSDLTFAICKVLGVIKAS</sequence>
<dbReference type="PANTHER" id="PTHR45754">
    <property type="entry name" value="METHYLENETETRAHYDROFOLATE REDUCTASE"/>
    <property type="match status" value="1"/>
</dbReference>
<keyword evidence="8" id="KW-0520">NAD</keyword>
<reference evidence="13 14" key="1">
    <citation type="journal article" date="2016" name="Int. J. Syst. Evol. Microbiol.">
        <title>Paraphotobacterium marinum gen. nov., sp. nov., a member of the family Vibrionaceae, isolated from surface seawater.</title>
        <authorList>
            <person name="Huang Z."/>
            <person name="Dong C."/>
            <person name="Shao Z."/>
        </authorList>
    </citation>
    <scope>NUCLEOTIDE SEQUENCE [LARGE SCALE GENOMIC DNA]</scope>
    <source>
        <strain evidence="13 14">NSCS20N07D</strain>
    </source>
</reference>
<evidence type="ECO:0000313" key="14">
    <source>
        <dbReference type="Proteomes" id="UP000242175"/>
    </source>
</evidence>
<evidence type="ECO:0000256" key="3">
    <source>
        <dbReference type="ARBA" id="ARBA00006743"/>
    </source>
</evidence>
<organism evidence="13 14">
    <name type="scientific">Paraphotobacterium marinum</name>
    <dbReference type="NCBI Taxonomy" id="1755811"/>
    <lineage>
        <taxon>Bacteria</taxon>
        <taxon>Pseudomonadati</taxon>
        <taxon>Pseudomonadota</taxon>
        <taxon>Gammaproteobacteria</taxon>
        <taxon>Vibrionales</taxon>
        <taxon>Vibrionaceae</taxon>
        <taxon>Paraphotobacterium</taxon>
    </lineage>
</organism>
<accession>A0A220VCA3</accession>
<proteinExistence type="inferred from homology"/>
<dbReference type="GO" id="GO:0035999">
    <property type="term" value="P:tetrahydrofolate interconversion"/>
    <property type="evidence" value="ECO:0007669"/>
    <property type="project" value="UniProtKB-UniPathway"/>
</dbReference>
<dbReference type="EC" id="1.5.1.54" evidence="12"/>
<comment type="pathway">
    <text evidence="2 12">One-carbon metabolism; tetrahydrofolate interconversion.</text>
</comment>